<dbReference type="InterPro" id="IPR006680">
    <property type="entry name" value="Amidohydro-rel"/>
</dbReference>
<comment type="similarity">
    <text evidence="3">Belongs to the metallo-dependent hydrolases superfamily. Hydantoinase/dihydropyrimidinase family.</text>
</comment>
<dbReference type="InterPro" id="IPR002195">
    <property type="entry name" value="Dihydroorotase_CS"/>
</dbReference>
<accession>A0A0S7BVY3</accession>
<proteinExistence type="inferred from homology"/>
<dbReference type="Proteomes" id="UP000053370">
    <property type="component" value="Unassembled WGS sequence"/>
</dbReference>
<dbReference type="Gene3D" id="3.20.20.140">
    <property type="entry name" value="Metal-dependent hydrolases"/>
    <property type="match status" value="1"/>
</dbReference>
<keyword evidence="13" id="KW-1185">Reference proteome</keyword>
<dbReference type="SUPFAM" id="SSF51556">
    <property type="entry name" value="Metallo-dependent hydrolases"/>
    <property type="match status" value="1"/>
</dbReference>
<evidence type="ECO:0000313" key="12">
    <source>
        <dbReference type="EMBL" id="GAP40511.1"/>
    </source>
</evidence>
<gene>
    <name evidence="12" type="ORF">ATC1_13487</name>
</gene>
<evidence type="ECO:0000313" key="13">
    <source>
        <dbReference type="Proteomes" id="UP000053370"/>
    </source>
</evidence>
<evidence type="ECO:0000256" key="1">
    <source>
        <dbReference type="ARBA" id="ARBA00001947"/>
    </source>
</evidence>
<dbReference type="SUPFAM" id="SSF51338">
    <property type="entry name" value="Composite domain of metallo-dependent hydrolases"/>
    <property type="match status" value="2"/>
</dbReference>
<organism evidence="12">
    <name type="scientific">Flexilinea flocculi</name>
    <dbReference type="NCBI Taxonomy" id="1678840"/>
    <lineage>
        <taxon>Bacteria</taxon>
        <taxon>Bacillati</taxon>
        <taxon>Chloroflexota</taxon>
        <taxon>Anaerolineae</taxon>
        <taxon>Anaerolineales</taxon>
        <taxon>Anaerolineaceae</taxon>
        <taxon>Flexilinea</taxon>
    </lineage>
</organism>
<dbReference type="InterPro" id="IPR011059">
    <property type="entry name" value="Metal-dep_hydrolase_composite"/>
</dbReference>
<evidence type="ECO:0000256" key="7">
    <source>
        <dbReference type="ARBA" id="ARBA00022801"/>
    </source>
</evidence>
<dbReference type="PANTHER" id="PTHR11647">
    <property type="entry name" value="HYDRANTOINASE/DIHYDROPYRIMIDINASE FAMILY MEMBER"/>
    <property type="match status" value="1"/>
</dbReference>
<reference evidence="12" key="1">
    <citation type="journal article" date="2015" name="Genome Announc.">
        <title>Draft Genome Sequence of Anaerolineae Strain TC1, a Novel Isolate from a Methanogenic Wastewater Treatment System.</title>
        <authorList>
            <person name="Matsuura N."/>
            <person name="Tourlousse D.M."/>
            <person name="Sun L."/>
            <person name="Toyonaga M."/>
            <person name="Kuroda K."/>
            <person name="Ohashi A."/>
            <person name="Cruz R."/>
            <person name="Yamaguchi T."/>
            <person name="Sekiguchi Y."/>
        </authorList>
    </citation>
    <scope>NUCLEOTIDE SEQUENCE [LARGE SCALE GENOMIC DNA]</scope>
    <source>
        <strain evidence="12">TC1</strain>
    </source>
</reference>
<dbReference type="PATRIC" id="fig|1678840.3.peg.1783"/>
<dbReference type="GO" id="GO:0016812">
    <property type="term" value="F:hydrolase activity, acting on carbon-nitrogen (but not peptide) bonds, in cyclic amides"/>
    <property type="evidence" value="ECO:0007669"/>
    <property type="project" value="InterPro"/>
</dbReference>
<evidence type="ECO:0000256" key="9">
    <source>
        <dbReference type="ARBA" id="ARBA00068457"/>
    </source>
</evidence>
<protein>
    <recommendedName>
        <fullName evidence="9">D-hydantoinase</fullName>
    </recommendedName>
</protein>
<evidence type="ECO:0000256" key="4">
    <source>
        <dbReference type="ARBA" id="ARBA00010286"/>
    </source>
</evidence>
<dbReference type="AlphaFoldDB" id="A0A0S7BVY3"/>
<evidence type="ECO:0000256" key="6">
    <source>
        <dbReference type="ARBA" id="ARBA00022723"/>
    </source>
</evidence>
<dbReference type="STRING" id="1678840.ATC1_13487"/>
<keyword evidence="5" id="KW-0597">Phosphoprotein</keyword>
<feature type="domain" description="Amidohydrolase-related" evidence="11">
    <location>
        <begin position="51"/>
        <end position="448"/>
    </location>
</feature>
<dbReference type="InterPro" id="IPR011778">
    <property type="entry name" value="Hydantoinase/dihydroPyrase"/>
</dbReference>
<dbReference type="GO" id="GO:0046872">
    <property type="term" value="F:metal ion binding"/>
    <property type="evidence" value="ECO:0007669"/>
    <property type="project" value="UniProtKB-KW"/>
</dbReference>
<comment type="function">
    <text evidence="8">Catalyzes the stereospecific hydrolysis of the cyclic amide bond of D-hydantoin derivatives.</text>
</comment>
<dbReference type="FunFam" id="3.20.20.140:FF:000217">
    <property type="entry name" value="Dihydropyrimidinase-related protein 1"/>
    <property type="match status" value="1"/>
</dbReference>
<dbReference type="CDD" id="cd01314">
    <property type="entry name" value="D-HYD"/>
    <property type="match status" value="1"/>
</dbReference>
<dbReference type="RefSeq" id="WP_062279860.1">
    <property type="nucleotide sequence ID" value="NZ_DF968181.1"/>
</dbReference>
<evidence type="ECO:0000256" key="8">
    <source>
        <dbReference type="ARBA" id="ARBA00055040"/>
    </source>
</evidence>
<dbReference type="Pfam" id="PF01979">
    <property type="entry name" value="Amidohydro_1"/>
    <property type="match status" value="1"/>
</dbReference>
<dbReference type="NCBIfam" id="TIGR02033">
    <property type="entry name" value="D-hydantoinase"/>
    <property type="match status" value="1"/>
</dbReference>
<comment type="similarity">
    <text evidence="4">Belongs to the metallo-dependent hydrolases superfamily. DHOase family. Class I DHOase subfamily.</text>
</comment>
<feature type="modified residue" description="N6-carboxylysine" evidence="10">
    <location>
        <position position="149"/>
    </location>
</feature>
<dbReference type="Gene3D" id="2.30.40.10">
    <property type="entry name" value="Urease, subunit C, domain 1"/>
    <property type="match status" value="1"/>
</dbReference>
<comment type="function">
    <text evidence="2">Catalyzes the reversible cyclization of carbamoyl aspartate to dihydroorotate.</text>
</comment>
<dbReference type="GO" id="GO:0005829">
    <property type="term" value="C:cytosol"/>
    <property type="evidence" value="ECO:0007669"/>
    <property type="project" value="TreeGrafter"/>
</dbReference>
<evidence type="ECO:0000256" key="2">
    <source>
        <dbReference type="ARBA" id="ARBA00002368"/>
    </source>
</evidence>
<dbReference type="EMBL" id="DF968181">
    <property type="protein sequence ID" value="GAP40511.1"/>
    <property type="molecule type" value="Genomic_DNA"/>
</dbReference>
<keyword evidence="6" id="KW-0479">Metal-binding</keyword>
<comment type="cofactor">
    <cofactor evidence="1">
        <name>Zn(2+)</name>
        <dbReference type="ChEBI" id="CHEBI:29105"/>
    </cofactor>
</comment>
<evidence type="ECO:0000259" key="11">
    <source>
        <dbReference type="Pfam" id="PF01979"/>
    </source>
</evidence>
<comment type="PTM">
    <text evidence="10">Carbamylation allows a single lysine to coordinate two divalent metal cations.</text>
</comment>
<dbReference type="PROSITE" id="PS00482">
    <property type="entry name" value="DIHYDROOROTASE_1"/>
    <property type="match status" value="1"/>
</dbReference>
<keyword evidence="7" id="KW-0378">Hydrolase</keyword>
<dbReference type="PANTHER" id="PTHR11647:SF1">
    <property type="entry name" value="COLLAPSIN RESPONSE MEDIATOR PROTEIN"/>
    <property type="match status" value="1"/>
</dbReference>
<evidence type="ECO:0000256" key="10">
    <source>
        <dbReference type="PIRSR" id="PIRSR611778-50"/>
    </source>
</evidence>
<name>A0A0S7BVY3_9CHLR</name>
<dbReference type="OrthoDB" id="9765462at2"/>
<evidence type="ECO:0000256" key="5">
    <source>
        <dbReference type="ARBA" id="ARBA00022553"/>
    </source>
</evidence>
<dbReference type="InterPro" id="IPR050378">
    <property type="entry name" value="Metallo-dep_Hydrolases_sf"/>
</dbReference>
<dbReference type="InterPro" id="IPR032466">
    <property type="entry name" value="Metal_Hydrolase"/>
</dbReference>
<evidence type="ECO:0000256" key="3">
    <source>
        <dbReference type="ARBA" id="ARBA00008829"/>
    </source>
</evidence>
<sequence>MEKIIAGGRIITESGIFDGDLLIRDEKIIAIGDNLPRYEGTEIIDATEKLIMPGGVDAHVHLNLPMPGTISSDDHYTGTMAAAFGGTTTVIDFANHDQPSLIDSFKTWQAQALPNIAVDYGIHQNFTTFNEQTLAEIPLLPELGVTSIKMFTAYNGRMRLRDDEIFQAMRIAKQEGIISLIHAENGDLIDLLVKEALESGHTEPIWHARTRPAWGAVESVLRTSAISFSAGNAPLYIVHMNVKEEADQLLYARNHGLPIFGETCPQYLLFTEKELEREDGKKWICSPPVRLEKDNDGLWNALADGTIDVISTDHCPFLYDGTKPIMYQGKPYQSPGKELGRDDFSKTPGGVPGVGDRMSVIWTKGVVEGKLSPTRFVEVMSTNPAKIFGLYPQKGNLNPGSDADIVIWNPEKIVKYGVSVARHRTDYNLYEGMELKGFPEKVFLRGKLIVDGDQWYGERGGGRFLKRSRYKA</sequence>